<organism evidence="1 2">
    <name type="scientific">Sporanaerobium hydrogeniformans</name>
    <dbReference type="NCBI Taxonomy" id="3072179"/>
    <lineage>
        <taxon>Bacteria</taxon>
        <taxon>Bacillati</taxon>
        <taxon>Bacillota</taxon>
        <taxon>Clostridia</taxon>
        <taxon>Lachnospirales</taxon>
        <taxon>Lachnospiraceae</taxon>
        <taxon>Sporanaerobium</taxon>
    </lineage>
</organism>
<name>A0AC61DE38_9FIRM</name>
<comment type="caution">
    <text evidence="1">The sequence shown here is derived from an EMBL/GenBank/DDBJ whole genome shotgun (WGS) entry which is preliminary data.</text>
</comment>
<accession>A0AC61DE38</accession>
<evidence type="ECO:0000313" key="2">
    <source>
        <dbReference type="Proteomes" id="UP000224460"/>
    </source>
</evidence>
<dbReference type="EMBL" id="PEDL01000005">
    <property type="protein sequence ID" value="PHV71093.1"/>
    <property type="molecule type" value="Genomic_DNA"/>
</dbReference>
<dbReference type="Proteomes" id="UP000224460">
    <property type="component" value="Unassembled WGS sequence"/>
</dbReference>
<protein>
    <submittedName>
        <fullName evidence="1">Uncharacterized protein</fullName>
    </submittedName>
</protein>
<proteinExistence type="predicted"/>
<gene>
    <name evidence="1" type="ORF">CS063_07115</name>
</gene>
<evidence type="ECO:0000313" key="1">
    <source>
        <dbReference type="EMBL" id="PHV71093.1"/>
    </source>
</evidence>
<keyword evidence="2" id="KW-1185">Reference proteome</keyword>
<sequence length="238" mass="27379">MRTRDNVFAKKIMYAIGIVSILMITLSVLPIWQVTKIIVKDSQYYSEEDIKKVLKLEGEPLWGMSKKKLKEQLKKLPYVEDSQIDYSFPGKIQICLIEKVPYGYVPFMGTYLCIDEKGQVIEQVNSVVQKLPIIRGLVFNAFKIGEVLPLESEDALLIAVELINILKKYNYTQKVTGIDIYNLEQIHLYVDNLDVIIGNIQHFEEKLQWLIKIHETHDMGVLNLSQIPNGQVVLSPIE</sequence>
<reference evidence="1" key="1">
    <citation type="submission" date="2017-10" db="EMBL/GenBank/DDBJ databases">
        <title>Genome sequence of cellulolytic Lachnospiraceae bacterium XHS1971 isolated from hotspring sediment.</title>
        <authorList>
            <person name="Vasudevan G."/>
            <person name="Joshi A.J."/>
            <person name="Hivarkar S."/>
            <person name="Lanjekar V.B."/>
            <person name="Dhakephalkar P.K."/>
            <person name="Dagar S."/>
        </authorList>
    </citation>
    <scope>NUCLEOTIDE SEQUENCE</scope>
    <source>
        <strain evidence="1">XHS1971</strain>
    </source>
</reference>